<reference evidence="4" key="1">
    <citation type="submission" date="2019-02" db="EMBL/GenBank/DDBJ databases">
        <authorList>
            <person name="Gruber-Vodicka R. H."/>
            <person name="Seah K. B. B."/>
        </authorList>
    </citation>
    <scope>NUCLEOTIDE SEQUENCE</scope>
    <source>
        <strain evidence="4">BECK_BZ131</strain>
    </source>
</reference>
<dbReference type="EMBL" id="CAADFE010000192">
    <property type="protein sequence ID" value="VFJ78602.1"/>
    <property type="molecule type" value="Genomic_DNA"/>
</dbReference>
<dbReference type="AlphaFoldDB" id="A0A450U4H7"/>
<dbReference type="InterPro" id="IPR020556">
    <property type="entry name" value="Amidase_CS"/>
</dbReference>
<dbReference type="PROSITE" id="PS00571">
    <property type="entry name" value="AMIDASES"/>
    <property type="match status" value="1"/>
</dbReference>
<proteinExistence type="inferred from homology"/>
<dbReference type="PANTHER" id="PTHR11895:SF7">
    <property type="entry name" value="GLUTAMYL-TRNA(GLN) AMIDOTRANSFERASE SUBUNIT A, MITOCHONDRIAL"/>
    <property type="match status" value="1"/>
</dbReference>
<organism evidence="4">
    <name type="scientific">Candidatus Kentrum sp. FW</name>
    <dbReference type="NCBI Taxonomy" id="2126338"/>
    <lineage>
        <taxon>Bacteria</taxon>
        <taxon>Pseudomonadati</taxon>
        <taxon>Pseudomonadota</taxon>
        <taxon>Gammaproteobacteria</taxon>
        <taxon>Candidatus Kentrum</taxon>
    </lineage>
</organism>
<dbReference type="Gene3D" id="3.90.1300.10">
    <property type="entry name" value="Amidase signature (AS) domain"/>
    <property type="match status" value="1"/>
</dbReference>
<dbReference type="SUPFAM" id="SSF75304">
    <property type="entry name" value="Amidase signature (AS) enzymes"/>
    <property type="match status" value="1"/>
</dbReference>
<accession>A0A450U4H7</accession>
<protein>
    <submittedName>
        <fullName evidence="4">Amidase</fullName>
    </submittedName>
</protein>
<evidence type="ECO:0000313" key="4">
    <source>
        <dbReference type="EMBL" id="VFJ78602.1"/>
    </source>
</evidence>
<evidence type="ECO:0000256" key="1">
    <source>
        <dbReference type="ARBA" id="ARBA00009199"/>
    </source>
</evidence>
<dbReference type="InterPro" id="IPR000120">
    <property type="entry name" value="Amidase"/>
</dbReference>
<sequence length="482" mass="52265">MGTFEEYEKYDGLGLAELVRAKEVNPEEVLEAAIERIERYNGVIDAVVWKMYDEARETIRQGLPAGPFTGVPYLLKDLYLCYAGVPLSNGSRLFAGFVPDYDSTLVERYRAAGLVIAGKTNTPEFGVCATTEPAVHGPTRNPWDLGRSPGGSSGGSAAAVAMGMVPVAHATDGGGSIRIPAANCGLFGLKPTRARTPHGPDRGESSEGLGGGHCVSRTVRDSAAMLDATHGPDSGAPYWAPPPERPFLEEVGADPGRLRIAFTTKTFGGAPLHPECVRAIEATAGLCADSGHVVEEAVPAVDEQAIRYIWRVIPGAYLWSTLALRARALGREIHPEDVEPVTWAWGQEGQKRTAAELIHATQTMHEIGGILAGFFEKHDLLLSSTMANPPRPLGFMDMMHPDLDDYYERRLMDEIPFTPLFNEAGCPAMSMPLHWTEDGLPVGVHFGARFGDEATLFRIAAQLEEARPWADRRPPSREIVNE</sequence>
<dbReference type="PANTHER" id="PTHR11895">
    <property type="entry name" value="TRANSAMIDASE"/>
    <property type="match status" value="1"/>
</dbReference>
<feature type="region of interest" description="Disordered" evidence="2">
    <location>
        <begin position="191"/>
        <end position="214"/>
    </location>
</feature>
<evidence type="ECO:0000256" key="2">
    <source>
        <dbReference type="SAM" id="MobiDB-lite"/>
    </source>
</evidence>
<dbReference type="Pfam" id="PF01425">
    <property type="entry name" value="Amidase"/>
    <property type="match status" value="1"/>
</dbReference>
<dbReference type="InterPro" id="IPR036928">
    <property type="entry name" value="AS_sf"/>
</dbReference>
<dbReference type="GO" id="GO:0003824">
    <property type="term" value="F:catalytic activity"/>
    <property type="evidence" value="ECO:0007669"/>
    <property type="project" value="InterPro"/>
</dbReference>
<comment type="similarity">
    <text evidence="1">Belongs to the amidase family.</text>
</comment>
<name>A0A450U4H7_9GAMM</name>
<gene>
    <name evidence="4" type="ORF">BECKFW1821C_GA0114237_11921</name>
</gene>
<feature type="domain" description="Amidase" evidence="3">
    <location>
        <begin position="28"/>
        <end position="456"/>
    </location>
</feature>
<dbReference type="InterPro" id="IPR023631">
    <property type="entry name" value="Amidase_dom"/>
</dbReference>
<evidence type="ECO:0000259" key="3">
    <source>
        <dbReference type="Pfam" id="PF01425"/>
    </source>
</evidence>